<dbReference type="Proteomes" id="UP001454036">
    <property type="component" value="Unassembled WGS sequence"/>
</dbReference>
<dbReference type="AlphaFoldDB" id="A0AAV3RGH7"/>
<proteinExistence type="predicted"/>
<comment type="caution">
    <text evidence="1">The sequence shown here is derived from an EMBL/GenBank/DDBJ whole genome shotgun (WGS) entry which is preliminary data.</text>
</comment>
<evidence type="ECO:0000313" key="2">
    <source>
        <dbReference type="Proteomes" id="UP001454036"/>
    </source>
</evidence>
<name>A0AAV3RGH7_LITER</name>
<sequence length="76" mass="8431">MVHMKPIEYQHSDVFTDIDEEVNSAGFITISPKLLHGTHVANIPLKLVKTNRASGSGNEMTTKILKDEVRDLEGVI</sequence>
<protein>
    <submittedName>
        <fullName evidence="1">Uncharacterized protein</fullName>
    </submittedName>
</protein>
<keyword evidence="2" id="KW-1185">Reference proteome</keyword>
<organism evidence="1 2">
    <name type="scientific">Lithospermum erythrorhizon</name>
    <name type="common">Purple gromwell</name>
    <name type="synonym">Lithospermum officinale var. erythrorhizon</name>
    <dbReference type="NCBI Taxonomy" id="34254"/>
    <lineage>
        <taxon>Eukaryota</taxon>
        <taxon>Viridiplantae</taxon>
        <taxon>Streptophyta</taxon>
        <taxon>Embryophyta</taxon>
        <taxon>Tracheophyta</taxon>
        <taxon>Spermatophyta</taxon>
        <taxon>Magnoliopsida</taxon>
        <taxon>eudicotyledons</taxon>
        <taxon>Gunneridae</taxon>
        <taxon>Pentapetalae</taxon>
        <taxon>asterids</taxon>
        <taxon>lamiids</taxon>
        <taxon>Boraginales</taxon>
        <taxon>Boraginaceae</taxon>
        <taxon>Boraginoideae</taxon>
        <taxon>Lithospermeae</taxon>
        <taxon>Lithospermum</taxon>
    </lineage>
</organism>
<reference evidence="1 2" key="1">
    <citation type="submission" date="2024-01" db="EMBL/GenBank/DDBJ databases">
        <title>The complete chloroplast genome sequence of Lithospermum erythrorhizon: insights into the phylogenetic relationship among Boraginaceae species and the maternal lineages of purple gromwells.</title>
        <authorList>
            <person name="Okada T."/>
            <person name="Watanabe K."/>
        </authorList>
    </citation>
    <scope>NUCLEOTIDE SEQUENCE [LARGE SCALE GENOMIC DNA]</scope>
</reference>
<evidence type="ECO:0000313" key="1">
    <source>
        <dbReference type="EMBL" id="GAA0175103.1"/>
    </source>
</evidence>
<dbReference type="EMBL" id="BAABME010027131">
    <property type="protein sequence ID" value="GAA0175103.1"/>
    <property type="molecule type" value="Genomic_DNA"/>
</dbReference>
<accession>A0AAV3RGH7</accession>
<gene>
    <name evidence="1" type="ORF">LIER_41848</name>
</gene>